<proteinExistence type="predicted"/>
<keyword evidence="5" id="KW-1185">Reference proteome</keyword>
<sequence>MKVLILACVVALALAREKEDLSVSSETVENLSRNEEFITHKQKIEKVKHEEQQQMQDELQDKIIRFFQPPPVVVPFPQQVPYAVLAQNALPLPQVAMALPALQPEIVELPKAKETSFPKHKAMPFIKSPAMPFFEPQNLNLKPLVVQLLQPAMPQVPQTHAFPPQPLWAPAQPKVAFPEQLALQPQNARPVQALLPNQDFLVDLTRQLFPATQQLYPLNQ</sequence>
<protein>
    <submittedName>
        <fullName evidence="4">Casein beta</fullName>
    </submittedName>
</protein>
<dbReference type="eggNOG" id="ENOG502RU0R">
    <property type="taxonomic scope" value="Eukaryota"/>
</dbReference>
<keyword evidence="3" id="KW-0732">Signal</keyword>
<dbReference type="EMBL" id="AAQR03168074">
    <property type="status" value="NOT_ANNOTATED_CDS"/>
    <property type="molecule type" value="Genomic_DNA"/>
</dbReference>
<dbReference type="HOGENOM" id="CLU_106775_0_0_1"/>
<dbReference type="PANTHER" id="PTHR11500">
    <property type="entry name" value="BETA CASEIN"/>
    <property type="match status" value="1"/>
</dbReference>
<evidence type="ECO:0000256" key="2">
    <source>
        <dbReference type="SAM" id="Coils"/>
    </source>
</evidence>
<dbReference type="OMA" id="EIMEVPK"/>
<name>H0XHD7_OTOGA</name>
<reference evidence="5" key="1">
    <citation type="submission" date="2011-03" db="EMBL/GenBank/DDBJ databases">
        <title>Version 3 of the genome sequence of Otolemur garnettii (Bushbaby).</title>
        <authorList>
            <consortium name="The Broad Institute Genome Sequencing Platform"/>
            <person name="Di Palma F."/>
            <person name="Johnson J."/>
            <person name="Lander E.S."/>
            <person name="Lindblad-Toh K."/>
            <person name="Jaffe D.B."/>
            <person name="Gnerre S."/>
            <person name="MacCallum I."/>
            <person name="Przybylski D."/>
            <person name="Ribeiro F.J."/>
            <person name="Burton J.N."/>
            <person name="Walker B.J."/>
            <person name="Sharpe T."/>
            <person name="Hall G."/>
        </authorList>
    </citation>
    <scope>NUCLEOTIDE SEQUENCE [LARGE SCALE GENOMIC DNA]</scope>
</reference>
<dbReference type="Ensembl" id="ENSOGAT00000031237.1">
    <property type="protein sequence ID" value="ENSOGAP00000015527.1"/>
    <property type="gene ID" value="ENSOGAG00000025337.1"/>
</dbReference>
<organism evidence="4 5">
    <name type="scientific">Otolemur garnettii</name>
    <name type="common">Small-eared galago</name>
    <name type="synonym">Garnett's greater bushbaby</name>
    <dbReference type="NCBI Taxonomy" id="30611"/>
    <lineage>
        <taxon>Eukaryota</taxon>
        <taxon>Metazoa</taxon>
        <taxon>Chordata</taxon>
        <taxon>Craniata</taxon>
        <taxon>Vertebrata</taxon>
        <taxon>Euteleostomi</taxon>
        <taxon>Mammalia</taxon>
        <taxon>Eutheria</taxon>
        <taxon>Euarchontoglires</taxon>
        <taxon>Primates</taxon>
        <taxon>Strepsirrhini</taxon>
        <taxon>Lorisiformes</taxon>
        <taxon>Galagidae</taxon>
        <taxon>Otolemur</taxon>
    </lineage>
</organism>
<dbReference type="GO" id="GO:0005615">
    <property type="term" value="C:extracellular space"/>
    <property type="evidence" value="ECO:0007669"/>
    <property type="project" value="Ensembl"/>
</dbReference>
<evidence type="ECO:0000313" key="4">
    <source>
        <dbReference type="Ensembl" id="ENSOGAP00000015527.1"/>
    </source>
</evidence>
<evidence type="ECO:0000256" key="3">
    <source>
        <dbReference type="SAM" id="SignalP"/>
    </source>
</evidence>
<dbReference type="GeneTree" id="ENSGT00390000001890"/>
<dbReference type="GO" id="GO:0007595">
    <property type="term" value="P:lactation"/>
    <property type="evidence" value="ECO:0007669"/>
    <property type="project" value="Ensembl"/>
</dbReference>
<evidence type="ECO:0000313" key="5">
    <source>
        <dbReference type="Proteomes" id="UP000005225"/>
    </source>
</evidence>
<feature type="coiled-coil region" evidence="2">
    <location>
        <begin position="14"/>
        <end position="61"/>
    </location>
</feature>
<reference evidence="4" key="2">
    <citation type="submission" date="2025-08" db="UniProtKB">
        <authorList>
            <consortium name="Ensembl"/>
        </authorList>
    </citation>
    <scope>IDENTIFICATION</scope>
</reference>
<keyword evidence="2" id="KW-0175">Coiled coil</keyword>
<dbReference type="FunCoup" id="H0XHD7">
    <property type="interactions" value="159"/>
</dbReference>
<feature type="signal peptide" evidence="3">
    <location>
        <begin position="1"/>
        <end position="15"/>
    </location>
</feature>
<evidence type="ECO:0000256" key="1">
    <source>
        <dbReference type="ARBA" id="ARBA00022553"/>
    </source>
</evidence>
<feature type="chain" id="PRO_5012542403" evidence="3">
    <location>
        <begin position="16"/>
        <end position="220"/>
    </location>
</feature>
<dbReference type="Proteomes" id="UP000005225">
    <property type="component" value="Unassembled WGS sequence"/>
</dbReference>
<dbReference type="PANTHER" id="PTHR11500:SF0">
    <property type="entry name" value="BETA-CASEIN"/>
    <property type="match status" value="1"/>
</dbReference>
<accession>H0XHD7</accession>
<dbReference type="STRING" id="30611.ENSOGAP00000015527"/>
<dbReference type="GO" id="GO:0004869">
    <property type="term" value="F:cysteine-type endopeptidase inhibitor activity"/>
    <property type="evidence" value="ECO:0007669"/>
    <property type="project" value="Ensembl"/>
</dbReference>
<dbReference type="AlphaFoldDB" id="H0XHD7"/>
<dbReference type="InParanoid" id="H0XHD7"/>
<reference evidence="4" key="3">
    <citation type="submission" date="2025-09" db="UniProtKB">
        <authorList>
            <consortium name="Ensembl"/>
        </authorList>
    </citation>
    <scope>IDENTIFICATION</scope>
</reference>
<dbReference type="InterPro" id="IPR016345">
    <property type="entry name" value="Casein_beta"/>
</dbReference>
<keyword evidence="1" id="KW-0597">Phosphoprotein</keyword>